<organism evidence="1 2">
    <name type="scientific">Trichinella pseudospiralis</name>
    <name type="common">Parasitic roundworm</name>
    <dbReference type="NCBI Taxonomy" id="6337"/>
    <lineage>
        <taxon>Eukaryota</taxon>
        <taxon>Metazoa</taxon>
        <taxon>Ecdysozoa</taxon>
        <taxon>Nematoda</taxon>
        <taxon>Enoplea</taxon>
        <taxon>Dorylaimia</taxon>
        <taxon>Trichinellida</taxon>
        <taxon>Trichinellidae</taxon>
        <taxon>Trichinella</taxon>
    </lineage>
</organism>
<accession>A0A0V1E1R7</accession>
<comment type="caution">
    <text evidence="1">The sequence shown here is derived from an EMBL/GenBank/DDBJ whole genome shotgun (WGS) entry which is preliminary data.</text>
</comment>
<protein>
    <submittedName>
        <fullName evidence="1">Uncharacterized protein</fullName>
    </submittedName>
</protein>
<proteinExistence type="predicted"/>
<sequence length="277" mass="31241">MCPVFLTKHQNLAQQFRKAESKRVSAQIQTANHLFMPRQRNSNQRQEIMELKAFKQYGCLPLFDFDEFKVDEWVSDLHSIASKCEFPSHCCGDGETIRLLGQVIFGVNNDDKWHLEQASQLKHDDVGSHHRAALSAIGICSAKAPSSNTSTPQRQATNVIKDKRQSTTGFWNYDGVCRPVKGPPYHFKLRDGVVPSAVKSIGPHWTAHTLFKRIIHKVRFCTDSDLLKAVRLFSSPTAVSGLRAFFSLCQEVRNLSNKVASVLKSLTCLLKNSAIWE</sequence>
<dbReference type="Proteomes" id="UP000054632">
    <property type="component" value="Unassembled WGS sequence"/>
</dbReference>
<dbReference type="AlphaFoldDB" id="A0A0V1E1R7"/>
<evidence type="ECO:0000313" key="2">
    <source>
        <dbReference type="Proteomes" id="UP000054632"/>
    </source>
</evidence>
<gene>
    <name evidence="1" type="ORF">T4A_181</name>
</gene>
<dbReference type="EMBL" id="JYDR01000130">
    <property type="protein sequence ID" value="KRY67692.1"/>
    <property type="molecule type" value="Genomic_DNA"/>
</dbReference>
<reference evidence="1 2" key="1">
    <citation type="submission" date="2015-01" db="EMBL/GenBank/DDBJ databases">
        <title>Evolution of Trichinella species and genotypes.</title>
        <authorList>
            <person name="Korhonen P.K."/>
            <person name="Edoardo P."/>
            <person name="Giuseppe L.R."/>
            <person name="Gasser R.B."/>
        </authorList>
    </citation>
    <scope>NUCLEOTIDE SEQUENCE [LARGE SCALE GENOMIC DNA]</scope>
    <source>
        <strain evidence="1">ISS13</strain>
    </source>
</reference>
<evidence type="ECO:0000313" key="1">
    <source>
        <dbReference type="EMBL" id="KRY67692.1"/>
    </source>
</evidence>
<name>A0A0V1E1R7_TRIPS</name>